<organism evidence="1 2">
    <name type="scientific">Portunus trituberculatus</name>
    <name type="common">Swimming crab</name>
    <name type="synonym">Neptunus trituberculatus</name>
    <dbReference type="NCBI Taxonomy" id="210409"/>
    <lineage>
        <taxon>Eukaryota</taxon>
        <taxon>Metazoa</taxon>
        <taxon>Ecdysozoa</taxon>
        <taxon>Arthropoda</taxon>
        <taxon>Crustacea</taxon>
        <taxon>Multicrustacea</taxon>
        <taxon>Malacostraca</taxon>
        <taxon>Eumalacostraca</taxon>
        <taxon>Eucarida</taxon>
        <taxon>Decapoda</taxon>
        <taxon>Pleocyemata</taxon>
        <taxon>Brachyura</taxon>
        <taxon>Eubrachyura</taxon>
        <taxon>Portunoidea</taxon>
        <taxon>Portunidae</taxon>
        <taxon>Portuninae</taxon>
        <taxon>Portunus</taxon>
    </lineage>
</organism>
<keyword evidence="2" id="KW-1185">Reference proteome</keyword>
<reference evidence="1 2" key="1">
    <citation type="submission" date="2019-05" db="EMBL/GenBank/DDBJ databases">
        <title>Another draft genome of Portunus trituberculatus and its Hox gene families provides insights of decapod evolution.</title>
        <authorList>
            <person name="Jeong J.-H."/>
            <person name="Song I."/>
            <person name="Kim S."/>
            <person name="Choi T."/>
            <person name="Kim D."/>
            <person name="Ryu S."/>
            <person name="Kim W."/>
        </authorList>
    </citation>
    <scope>NUCLEOTIDE SEQUENCE [LARGE SCALE GENOMIC DNA]</scope>
    <source>
        <tissue evidence="1">Muscle</tissue>
    </source>
</reference>
<evidence type="ECO:0000313" key="1">
    <source>
        <dbReference type="EMBL" id="MPC69337.1"/>
    </source>
</evidence>
<comment type="caution">
    <text evidence="1">The sequence shown here is derived from an EMBL/GenBank/DDBJ whole genome shotgun (WGS) entry which is preliminary data.</text>
</comment>
<dbReference type="AlphaFoldDB" id="A0A5B7HJA7"/>
<accession>A0A5B7HJA7</accession>
<proteinExistence type="predicted"/>
<gene>
    <name evidence="1" type="ORF">E2C01_063561</name>
</gene>
<sequence length="80" mass="8802">MRICYSVILFTRTEGWEGAINGITVICCFTTELDTLGVIISVLKWMVEKGGNEAWGEGRVLDGEILRVTEARIQGPAVSQ</sequence>
<evidence type="ECO:0000313" key="2">
    <source>
        <dbReference type="Proteomes" id="UP000324222"/>
    </source>
</evidence>
<protein>
    <submittedName>
        <fullName evidence="1">Uncharacterized protein</fullName>
    </submittedName>
</protein>
<dbReference type="Proteomes" id="UP000324222">
    <property type="component" value="Unassembled WGS sequence"/>
</dbReference>
<name>A0A5B7HJA7_PORTR</name>
<dbReference type="EMBL" id="VSRR010029237">
    <property type="protein sequence ID" value="MPC69337.1"/>
    <property type="molecule type" value="Genomic_DNA"/>
</dbReference>